<dbReference type="InterPro" id="IPR021133">
    <property type="entry name" value="HEAT_type_2"/>
</dbReference>
<evidence type="ECO:0000256" key="7">
    <source>
        <dbReference type="SAM" id="MobiDB-lite"/>
    </source>
</evidence>
<accession>A0A2A2LEC1</accession>
<feature type="compositionally biased region" description="Basic and acidic residues" evidence="7">
    <location>
        <begin position="442"/>
        <end position="454"/>
    </location>
</feature>
<dbReference type="GO" id="GO:0046785">
    <property type="term" value="P:microtubule polymerization"/>
    <property type="evidence" value="ECO:0007669"/>
    <property type="project" value="InterPro"/>
</dbReference>
<dbReference type="STRING" id="2018661.A0A2A2LEC1"/>
<dbReference type="GO" id="GO:0030951">
    <property type="term" value="P:establishment or maintenance of microtubule cytoskeleton polarity"/>
    <property type="evidence" value="ECO:0007669"/>
    <property type="project" value="InterPro"/>
</dbReference>
<evidence type="ECO:0000256" key="4">
    <source>
        <dbReference type="ARBA" id="ARBA00023212"/>
    </source>
</evidence>
<comment type="caution">
    <text evidence="9">The sequence shown here is derived from an EMBL/GenBank/DDBJ whole genome shotgun (WGS) entry which is preliminary data.</text>
</comment>
<evidence type="ECO:0000313" key="10">
    <source>
        <dbReference type="Proteomes" id="UP000218231"/>
    </source>
</evidence>
<evidence type="ECO:0000313" key="9">
    <source>
        <dbReference type="EMBL" id="PAV84438.1"/>
    </source>
</evidence>
<dbReference type="OrthoDB" id="205662at2759"/>
<dbReference type="EMBL" id="LIAE01006850">
    <property type="protein sequence ID" value="PAV84438.1"/>
    <property type="molecule type" value="Genomic_DNA"/>
</dbReference>
<dbReference type="GO" id="GO:0051010">
    <property type="term" value="F:microtubule plus-end binding"/>
    <property type="evidence" value="ECO:0007669"/>
    <property type="project" value="InterPro"/>
</dbReference>
<comment type="similarity">
    <text evidence="5">Belongs to the TOG/XMAP215 family.</text>
</comment>
<feature type="domain" description="TOG" evidence="8">
    <location>
        <begin position="162"/>
        <end position="400"/>
    </location>
</feature>
<evidence type="ECO:0000256" key="5">
    <source>
        <dbReference type="ARBA" id="ARBA00025722"/>
    </source>
</evidence>
<keyword evidence="2" id="KW-0963">Cytoplasm</keyword>
<feature type="compositionally biased region" description="Polar residues" evidence="7">
    <location>
        <begin position="123"/>
        <end position="133"/>
    </location>
</feature>
<sequence length="654" mass="71735">MQDDVLAALEKPNPSIKVQTDLFLYRTFLKLNAQTMPKKTLKAIAPLLVKHSMESDPEVRDACYAALGSAMRVIGEKAMGTLITDIAEDKLKMAKINEYCQKAVEEAPKEEVKKPDPPPAAENSASKTSANQSKSDEAPSRTGAAPAQAKAQAAAPAADEWDFMDEVDVLAKMPADFETNLAASKWTDRRDALQALLDLLTANRKLSTKANYSEIVSTLNKVLQKDANINVAALAAKCLKCIAEGLRKKFAPHAPTVVPTIFEKFKEKKPVLKDPLVECIDAVAATVSLESMQDDVLAALEKPNPSIKVQTDLFLYRTFLKLNAQTMPKKTLKAIAPLLVKHSMESDSEVRDACYAALGSAMRVIGEKPMNSLIADIVEDKLKMTKIKEYCQKAIDEAGPEASTQPAVSEPKPATPVKQDKPPAKSGSRPSSRAPSPSAESKAAEKESAEERKPPAAKASTQQAAARDEEPAAQPQKEMLLMVNEEKATRLKEEKNFKILKWNFVTPTDEHISQLQAALSANAKGALISQLFNKDFKMQLKGVEEVIKAGEEFPESVAKNSDLLLKWATLRFLETNPTVLIKVLEMSKLVIQRMQDTNESMSGEEINAFLPYLLQKLGEPKDAMRQAAREIVDEMSDLCGPFKLTPCILGELFF</sequence>
<keyword evidence="4" id="KW-0206">Cytoskeleton</keyword>
<dbReference type="GO" id="GO:0005856">
    <property type="term" value="C:cytoskeleton"/>
    <property type="evidence" value="ECO:0007669"/>
    <property type="project" value="UniProtKB-SubCell"/>
</dbReference>
<evidence type="ECO:0000256" key="6">
    <source>
        <dbReference type="PROSITE-ProRule" id="PRU00103"/>
    </source>
</evidence>
<feature type="compositionally biased region" description="Basic and acidic residues" evidence="7">
    <location>
        <begin position="106"/>
        <end position="116"/>
    </location>
</feature>
<dbReference type="AlphaFoldDB" id="A0A2A2LEC1"/>
<feature type="repeat" description="HEAT" evidence="6">
    <location>
        <begin position="44"/>
        <end position="82"/>
    </location>
</feature>
<evidence type="ECO:0000256" key="1">
    <source>
        <dbReference type="ARBA" id="ARBA00004245"/>
    </source>
</evidence>
<feature type="compositionally biased region" description="Low complexity" evidence="7">
    <location>
        <begin position="424"/>
        <end position="441"/>
    </location>
</feature>
<feature type="compositionally biased region" description="Low complexity" evidence="7">
    <location>
        <begin position="456"/>
        <end position="465"/>
    </location>
</feature>
<dbReference type="InterPro" id="IPR045110">
    <property type="entry name" value="XMAP215"/>
</dbReference>
<keyword evidence="10" id="KW-1185">Reference proteome</keyword>
<dbReference type="PANTHER" id="PTHR12609">
    <property type="entry name" value="MICROTUBULE ASSOCIATED PROTEIN XMAP215"/>
    <property type="match status" value="1"/>
</dbReference>
<dbReference type="GO" id="GO:0007051">
    <property type="term" value="P:spindle organization"/>
    <property type="evidence" value="ECO:0007669"/>
    <property type="project" value="InterPro"/>
</dbReference>
<dbReference type="InterPro" id="IPR034085">
    <property type="entry name" value="TOG"/>
</dbReference>
<feature type="region of interest" description="Disordered" evidence="7">
    <location>
        <begin position="398"/>
        <end position="478"/>
    </location>
</feature>
<feature type="region of interest" description="Disordered" evidence="7">
    <location>
        <begin position="106"/>
        <end position="157"/>
    </location>
</feature>
<dbReference type="Gene3D" id="1.25.10.10">
    <property type="entry name" value="Leucine-rich Repeat Variant"/>
    <property type="match status" value="3"/>
</dbReference>
<reference evidence="9 10" key="1">
    <citation type="journal article" date="2017" name="Curr. Biol.">
        <title>Genome architecture and evolution of a unichromosomal asexual nematode.</title>
        <authorList>
            <person name="Fradin H."/>
            <person name="Zegar C."/>
            <person name="Gutwein M."/>
            <person name="Lucas J."/>
            <person name="Kovtun M."/>
            <person name="Corcoran D."/>
            <person name="Baugh L.R."/>
            <person name="Kiontke K."/>
            <person name="Gunsalus K."/>
            <person name="Fitch D.H."/>
            <person name="Piano F."/>
        </authorList>
    </citation>
    <scope>NUCLEOTIDE SEQUENCE [LARGE SCALE GENOMIC DNA]</scope>
    <source>
        <strain evidence="9">PF1309</strain>
    </source>
</reference>
<organism evidence="9 10">
    <name type="scientific">Diploscapter pachys</name>
    <dbReference type="NCBI Taxonomy" id="2018661"/>
    <lineage>
        <taxon>Eukaryota</taxon>
        <taxon>Metazoa</taxon>
        <taxon>Ecdysozoa</taxon>
        <taxon>Nematoda</taxon>
        <taxon>Chromadorea</taxon>
        <taxon>Rhabditida</taxon>
        <taxon>Rhabditina</taxon>
        <taxon>Rhabditomorpha</taxon>
        <taxon>Rhabditoidea</taxon>
        <taxon>Rhabditidae</taxon>
        <taxon>Diploscapter</taxon>
    </lineage>
</organism>
<dbReference type="InterPro" id="IPR011989">
    <property type="entry name" value="ARM-like"/>
</dbReference>
<dbReference type="SUPFAM" id="SSF48371">
    <property type="entry name" value="ARM repeat"/>
    <property type="match status" value="1"/>
</dbReference>
<dbReference type="FunFam" id="1.25.10.10:FF:000019">
    <property type="entry name" value="Cytoskeleton-associated protein 5"/>
    <property type="match status" value="1"/>
</dbReference>
<gene>
    <name evidence="9" type="ORF">WR25_06981</name>
</gene>
<dbReference type="Proteomes" id="UP000218231">
    <property type="component" value="Unassembled WGS sequence"/>
</dbReference>
<dbReference type="GO" id="GO:0061863">
    <property type="term" value="F:microtubule plus end polymerase"/>
    <property type="evidence" value="ECO:0007669"/>
    <property type="project" value="InterPro"/>
</dbReference>
<comment type="subcellular location">
    <subcellularLocation>
        <location evidence="1">Cytoplasm</location>
        <location evidence="1">Cytoskeleton</location>
    </subcellularLocation>
</comment>
<name>A0A2A2LEC1_9BILA</name>
<evidence type="ECO:0000256" key="2">
    <source>
        <dbReference type="ARBA" id="ARBA00022490"/>
    </source>
</evidence>
<keyword evidence="3" id="KW-0677">Repeat</keyword>
<evidence type="ECO:0000259" key="8">
    <source>
        <dbReference type="SMART" id="SM01349"/>
    </source>
</evidence>
<dbReference type="InterPro" id="IPR016024">
    <property type="entry name" value="ARM-type_fold"/>
</dbReference>
<dbReference type="PROSITE" id="PS50077">
    <property type="entry name" value="HEAT_REPEAT"/>
    <property type="match status" value="2"/>
</dbReference>
<feature type="compositionally biased region" description="Low complexity" evidence="7">
    <location>
        <begin position="144"/>
        <end position="157"/>
    </location>
</feature>
<protein>
    <recommendedName>
        <fullName evidence="8">TOG domain-containing protein</fullName>
    </recommendedName>
</protein>
<dbReference type="SMART" id="SM01349">
    <property type="entry name" value="TOG"/>
    <property type="match status" value="1"/>
</dbReference>
<evidence type="ECO:0000256" key="3">
    <source>
        <dbReference type="ARBA" id="ARBA00022737"/>
    </source>
</evidence>
<proteinExistence type="inferred from homology"/>
<feature type="repeat" description="HEAT" evidence="6">
    <location>
        <begin position="335"/>
        <end position="373"/>
    </location>
</feature>